<organism evidence="2 3">
    <name type="scientific">Sabulicella glaciei</name>
    <dbReference type="NCBI Taxonomy" id="2984948"/>
    <lineage>
        <taxon>Bacteria</taxon>
        <taxon>Pseudomonadati</taxon>
        <taxon>Pseudomonadota</taxon>
        <taxon>Alphaproteobacteria</taxon>
        <taxon>Acetobacterales</taxon>
        <taxon>Acetobacteraceae</taxon>
        <taxon>Sabulicella</taxon>
    </lineage>
</organism>
<accession>A0ABT3NYY0</accession>
<gene>
    <name evidence="2" type="ORF">OF850_17215</name>
</gene>
<dbReference type="PANTHER" id="PTHR42928:SF5">
    <property type="entry name" value="BLR1237 PROTEIN"/>
    <property type="match status" value="1"/>
</dbReference>
<dbReference type="RefSeq" id="WP_301591564.1">
    <property type="nucleotide sequence ID" value="NZ_JAPFQI010000016.1"/>
</dbReference>
<evidence type="ECO:0000313" key="3">
    <source>
        <dbReference type="Proteomes" id="UP001526430"/>
    </source>
</evidence>
<dbReference type="EMBL" id="JAPFQI010000016">
    <property type="protein sequence ID" value="MCW8087372.1"/>
    <property type="molecule type" value="Genomic_DNA"/>
</dbReference>
<dbReference type="SUPFAM" id="SSF53850">
    <property type="entry name" value="Periplasmic binding protein-like II"/>
    <property type="match status" value="1"/>
</dbReference>
<dbReference type="Pfam" id="PF03401">
    <property type="entry name" value="TctC"/>
    <property type="match status" value="1"/>
</dbReference>
<dbReference type="PANTHER" id="PTHR42928">
    <property type="entry name" value="TRICARBOXYLATE-BINDING PROTEIN"/>
    <property type="match status" value="1"/>
</dbReference>
<reference evidence="2 3" key="1">
    <citation type="submission" date="2022-10" db="EMBL/GenBank/DDBJ databases">
        <title>Roseococcus glaciei nov., sp. nov., isolated from glacier.</title>
        <authorList>
            <person name="Liu Q."/>
            <person name="Xin Y.-H."/>
        </authorList>
    </citation>
    <scope>NUCLEOTIDE SEQUENCE [LARGE SCALE GENOMIC DNA]</scope>
    <source>
        <strain evidence="2 3">MDT2-1-1</strain>
    </source>
</reference>
<name>A0ABT3NYY0_9PROT</name>
<sequence length="328" mass="34067">MTNAHDSLPRRLVLASGLAVAAPLRARSAWTPSQPVRLLIGFPPGGAVDILIRIVGEGMQRVRGITAVPEVRSGAYGFIAAQAAARAAPDGHTLASAIMGTMSVAPVMPGVPVPLDLDRELTPVSNLAGTPMALVARPDAPFSDLEGLAAYARQRGGTATYASGGNGSINHLAGALIASSIDARMVHVPYRGGAPAVLDVSAGRVDIMVANVAEVAGQIRGGQLKGIGITSAQRSDMVPELVPLAARIPQLEITNWFGLAGPAGLPPEILDGLAGIFGAVLRDEQTALTLRQRGLEPLPEAGPAFGARIRRDRERWRQVIEANAIRSD</sequence>
<dbReference type="InterPro" id="IPR042100">
    <property type="entry name" value="Bug_dom1"/>
</dbReference>
<comment type="similarity">
    <text evidence="1">Belongs to the UPF0065 (bug) family.</text>
</comment>
<proteinExistence type="inferred from homology"/>
<dbReference type="PIRSF" id="PIRSF017082">
    <property type="entry name" value="YflP"/>
    <property type="match status" value="1"/>
</dbReference>
<dbReference type="Gene3D" id="3.40.190.150">
    <property type="entry name" value="Bordetella uptake gene, domain 1"/>
    <property type="match status" value="1"/>
</dbReference>
<protein>
    <submittedName>
        <fullName evidence="2">Tripartite tricarboxylate transporter substrate binding protein</fullName>
    </submittedName>
</protein>
<dbReference type="Gene3D" id="3.40.190.10">
    <property type="entry name" value="Periplasmic binding protein-like II"/>
    <property type="match status" value="1"/>
</dbReference>
<dbReference type="Proteomes" id="UP001526430">
    <property type="component" value="Unassembled WGS sequence"/>
</dbReference>
<dbReference type="InterPro" id="IPR005064">
    <property type="entry name" value="BUG"/>
</dbReference>
<comment type="caution">
    <text evidence="2">The sequence shown here is derived from an EMBL/GenBank/DDBJ whole genome shotgun (WGS) entry which is preliminary data.</text>
</comment>
<evidence type="ECO:0000313" key="2">
    <source>
        <dbReference type="EMBL" id="MCW8087372.1"/>
    </source>
</evidence>
<dbReference type="CDD" id="cd07012">
    <property type="entry name" value="PBP2_Bug_TTT"/>
    <property type="match status" value="1"/>
</dbReference>
<keyword evidence="3" id="KW-1185">Reference proteome</keyword>
<evidence type="ECO:0000256" key="1">
    <source>
        <dbReference type="ARBA" id="ARBA00006987"/>
    </source>
</evidence>